<dbReference type="KEGG" id="salx:SALLE_v1c05860"/>
<reference evidence="6 7" key="1">
    <citation type="submission" date="2018-07" db="EMBL/GenBank/DDBJ databases">
        <title>Complete genome sequence of Spiroplasma alleghenense PLHS-1 (ATCC 51752).</title>
        <authorList>
            <person name="Chou L."/>
            <person name="Lee T.-Y."/>
            <person name="Tsai Y.-M."/>
            <person name="Kuo C.-H."/>
        </authorList>
    </citation>
    <scope>NUCLEOTIDE SEQUENCE [LARGE SCALE GENOMIC DNA]</scope>
    <source>
        <strain evidence="6 7">PLHS-1</strain>
    </source>
</reference>
<dbReference type="PROSITE" id="PS50893">
    <property type="entry name" value="ABC_TRANSPORTER_2"/>
    <property type="match status" value="1"/>
</dbReference>
<dbReference type="PANTHER" id="PTHR42711">
    <property type="entry name" value="ABC TRANSPORTER ATP-BINDING PROTEIN"/>
    <property type="match status" value="1"/>
</dbReference>
<dbReference type="InterPro" id="IPR003439">
    <property type="entry name" value="ABC_transporter-like_ATP-bd"/>
</dbReference>
<dbReference type="InterPro" id="IPR027417">
    <property type="entry name" value="P-loop_NTPase"/>
</dbReference>
<keyword evidence="2" id="KW-0813">Transport</keyword>
<dbReference type="SUPFAM" id="SSF52540">
    <property type="entry name" value="P-loop containing nucleoside triphosphate hydrolases"/>
    <property type="match status" value="1"/>
</dbReference>
<accession>A0A345Z3S9</accession>
<keyword evidence="3" id="KW-0547">Nucleotide-binding</keyword>
<dbReference type="Gene3D" id="3.40.50.300">
    <property type="entry name" value="P-loop containing nucleotide triphosphate hydrolases"/>
    <property type="match status" value="1"/>
</dbReference>
<evidence type="ECO:0000256" key="2">
    <source>
        <dbReference type="ARBA" id="ARBA00022448"/>
    </source>
</evidence>
<evidence type="ECO:0000313" key="7">
    <source>
        <dbReference type="Proteomes" id="UP000254792"/>
    </source>
</evidence>
<dbReference type="AlphaFoldDB" id="A0A345Z3S9"/>
<dbReference type="SMART" id="SM00382">
    <property type="entry name" value="AAA"/>
    <property type="match status" value="1"/>
</dbReference>
<organism evidence="6 7">
    <name type="scientific">Spiroplasma alleghenense</name>
    <dbReference type="NCBI Taxonomy" id="216931"/>
    <lineage>
        <taxon>Bacteria</taxon>
        <taxon>Bacillati</taxon>
        <taxon>Mycoplasmatota</taxon>
        <taxon>Mollicutes</taxon>
        <taxon>Entomoplasmatales</taxon>
        <taxon>Spiroplasmataceae</taxon>
        <taxon>Spiroplasma</taxon>
    </lineage>
</organism>
<feature type="domain" description="ABC transporter" evidence="5">
    <location>
        <begin position="5"/>
        <end position="227"/>
    </location>
</feature>
<keyword evidence="4 6" id="KW-0067">ATP-binding</keyword>
<dbReference type="Pfam" id="PF00005">
    <property type="entry name" value="ABC_tran"/>
    <property type="match status" value="1"/>
</dbReference>
<sequence>MKDFITIKNLKKEFGKKKVLQDLDLTIKKGERLAILGSNGCGKTTLVEMIAQTSKPTSGTIEFNLEGDLKKEIGIQFQQGEWPAGICAEDMLKFYRSVYPRFTKDWEEQLNQVFDIEEFRKRSIRKLSGGQKQRFNAMISMMNDPELVILDELTTGLDMQLQFSIISFFKDKLKKDNKTLILVSHSPEEVELLCNRMVIIKDGKVAFDRKITEAIKEFKTIRNIMDKHFEGSLKYDN</sequence>
<evidence type="ECO:0000256" key="4">
    <source>
        <dbReference type="ARBA" id="ARBA00022840"/>
    </source>
</evidence>
<dbReference type="PANTHER" id="PTHR42711:SF5">
    <property type="entry name" value="ABC TRANSPORTER ATP-BINDING PROTEIN NATA"/>
    <property type="match status" value="1"/>
</dbReference>
<comment type="similarity">
    <text evidence="1">Belongs to the ABC transporter superfamily.</text>
</comment>
<dbReference type="GO" id="GO:0016887">
    <property type="term" value="F:ATP hydrolysis activity"/>
    <property type="evidence" value="ECO:0007669"/>
    <property type="project" value="InterPro"/>
</dbReference>
<proteinExistence type="inferred from homology"/>
<evidence type="ECO:0000313" key="6">
    <source>
        <dbReference type="EMBL" id="AXK51258.1"/>
    </source>
</evidence>
<dbReference type="OrthoDB" id="388394at2"/>
<name>A0A345Z3S9_9MOLU</name>
<evidence type="ECO:0000256" key="3">
    <source>
        <dbReference type="ARBA" id="ARBA00022741"/>
    </source>
</evidence>
<dbReference type="RefSeq" id="WP_115558164.1">
    <property type="nucleotide sequence ID" value="NZ_CP031376.1"/>
</dbReference>
<dbReference type="InterPro" id="IPR003593">
    <property type="entry name" value="AAA+_ATPase"/>
</dbReference>
<dbReference type="GO" id="GO:0005524">
    <property type="term" value="F:ATP binding"/>
    <property type="evidence" value="ECO:0007669"/>
    <property type="project" value="UniProtKB-KW"/>
</dbReference>
<gene>
    <name evidence="6" type="ORF">SALLE_v1c05860</name>
</gene>
<protein>
    <submittedName>
        <fullName evidence="6">ABC transporter ATP-binding protein</fullName>
    </submittedName>
</protein>
<dbReference type="Proteomes" id="UP000254792">
    <property type="component" value="Chromosome"/>
</dbReference>
<dbReference type="CDD" id="cd03230">
    <property type="entry name" value="ABC_DR_subfamily_A"/>
    <property type="match status" value="1"/>
</dbReference>
<dbReference type="InterPro" id="IPR050763">
    <property type="entry name" value="ABC_transporter_ATP-binding"/>
</dbReference>
<evidence type="ECO:0000256" key="1">
    <source>
        <dbReference type="ARBA" id="ARBA00005417"/>
    </source>
</evidence>
<evidence type="ECO:0000259" key="5">
    <source>
        <dbReference type="PROSITE" id="PS50893"/>
    </source>
</evidence>
<keyword evidence="7" id="KW-1185">Reference proteome</keyword>
<dbReference type="EMBL" id="CP031376">
    <property type="protein sequence ID" value="AXK51258.1"/>
    <property type="molecule type" value="Genomic_DNA"/>
</dbReference>